<protein>
    <submittedName>
        <fullName evidence="6">NTE family protein</fullName>
    </submittedName>
</protein>
<dbReference type="GO" id="GO:0016042">
    <property type="term" value="P:lipid catabolic process"/>
    <property type="evidence" value="ECO:0007669"/>
    <property type="project" value="UniProtKB-UniRule"/>
</dbReference>
<feature type="short sequence motif" description="GXGXXG" evidence="4">
    <location>
        <begin position="15"/>
        <end position="20"/>
    </location>
</feature>
<dbReference type="PANTHER" id="PTHR14226:SF78">
    <property type="entry name" value="SLR0060 PROTEIN"/>
    <property type="match status" value="1"/>
</dbReference>
<reference evidence="6 7" key="1">
    <citation type="submission" date="2016-11" db="EMBL/GenBank/DDBJ databases">
        <authorList>
            <person name="Jaros S."/>
            <person name="Januszkiewicz K."/>
            <person name="Wedrychowicz H."/>
        </authorList>
    </citation>
    <scope>NUCLEOTIDE SEQUENCE [LARGE SCALE GENOMIC DNA]</scope>
    <source>
        <strain evidence="6 7">DSM 27406</strain>
    </source>
</reference>
<dbReference type="InterPro" id="IPR002641">
    <property type="entry name" value="PNPLA_dom"/>
</dbReference>
<dbReference type="RefSeq" id="WP_073080830.1">
    <property type="nucleotide sequence ID" value="NZ_FRBL01000004.1"/>
</dbReference>
<dbReference type="AlphaFoldDB" id="A0A1M7C7P0"/>
<dbReference type="GO" id="GO:0016787">
    <property type="term" value="F:hydrolase activity"/>
    <property type="evidence" value="ECO:0007669"/>
    <property type="project" value="UniProtKB-UniRule"/>
</dbReference>
<dbReference type="Pfam" id="PF01734">
    <property type="entry name" value="Patatin"/>
    <property type="match status" value="1"/>
</dbReference>
<keyword evidence="1 4" id="KW-0378">Hydrolase</keyword>
<evidence type="ECO:0000256" key="1">
    <source>
        <dbReference type="ARBA" id="ARBA00022801"/>
    </source>
</evidence>
<name>A0A1M7C7P0_9BACT</name>
<dbReference type="PROSITE" id="PS51635">
    <property type="entry name" value="PNPLA"/>
    <property type="match status" value="1"/>
</dbReference>
<dbReference type="OrthoDB" id="9770965at2"/>
<dbReference type="STRING" id="1419482.SAMN05444266_104214"/>
<keyword evidence="3 4" id="KW-0443">Lipid metabolism</keyword>
<feature type="domain" description="PNPLA" evidence="5">
    <location>
        <begin position="11"/>
        <end position="169"/>
    </location>
</feature>
<dbReference type="InterPro" id="IPR016035">
    <property type="entry name" value="Acyl_Trfase/lysoPLipase"/>
</dbReference>
<feature type="active site" description="Proton acceptor" evidence="4">
    <location>
        <position position="156"/>
    </location>
</feature>
<dbReference type="Proteomes" id="UP000184420">
    <property type="component" value="Unassembled WGS sequence"/>
</dbReference>
<dbReference type="PANTHER" id="PTHR14226">
    <property type="entry name" value="NEUROPATHY TARGET ESTERASE/SWISS CHEESE D.MELANOGASTER"/>
    <property type="match status" value="1"/>
</dbReference>
<sequence length="259" mass="28623">MESLKSGQRAFVLSGGGARGYAHLGVLKAYAEHGIVPKAIAATSAGSIVAAFIANGYSTEDVRTIFREYKIGLSMQWKNWQVGFLSLKKLEHVLEQTLRYKTFEELNMPLYITATNFETGNQQVFDSGNIIPAVLAASSVPMLFQPVLVDGIQYVDGGLSSNLPVEPLRGKYDDIIGVHVNPLTPFNASGGFLFNLERTLHLAIRESVQKNKSLCSEFIEPAALGHFGMFDFSRFEEIYTAGLDYTRSILSETNITYHR</sequence>
<comment type="caution">
    <text evidence="4">Lacks conserved residue(s) required for the propagation of feature annotation.</text>
</comment>
<evidence type="ECO:0000313" key="6">
    <source>
        <dbReference type="EMBL" id="SHL62879.1"/>
    </source>
</evidence>
<dbReference type="EMBL" id="FRBL01000004">
    <property type="protein sequence ID" value="SHL62879.1"/>
    <property type="molecule type" value="Genomic_DNA"/>
</dbReference>
<evidence type="ECO:0000259" key="5">
    <source>
        <dbReference type="PROSITE" id="PS51635"/>
    </source>
</evidence>
<proteinExistence type="predicted"/>
<dbReference type="Gene3D" id="3.40.1090.10">
    <property type="entry name" value="Cytosolic phospholipase A2 catalytic domain"/>
    <property type="match status" value="1"/>
</dbReference>
<evidence type="ECO:0000256" key="2">
    <source>
        <dbReference type="ARBA" id="ARBA00022963"/>
    </source>
</evidence>
<dbReference type="CDD" id="cd07205">
    <property type="entry name" value="Pat_PNPLA6_PNPLA7_NTE1_like"/>
    <property type="match status" value="1"/>
</dbReference>
<evidence type="ECO:0000256" key="4">
    <source>
        <dbReference type="PROSITE-ProRule" id="PRU01161"/>
    </source>
</evidence>
<dbReference type="SUPFAM" id="SSF52151">
    <property type="entry name" value="FabD/lysophospholipase-like"/>
    <property type="match status" value="1"/>
</dbReference>
<evidence type="ECO:0000256" key="3">
    <source>
        <dbReference type="ARBA" id="ARBA00023098"/>
    </source>
</evidence>
<feature type="short sequence motif" description="DGA/G" evidence="4">
    <location>
        <begin position="156"/>
        <end position="158"/>
    </location>
</feature>
<accession>A0A1M7C7P0</accession>
<feature type="active site" description="Nucleophile" evidence="4">
    <location>
        <position position="44"/>
    </location>
</feature>
<keyword evidence="2 4" id="KW-0442">Lipid degradation</keyword>
<keyword evidence="7" id="KW-1185">Reference proteome</keyword>
<dbReference type="InterPro" id="IPR050301">
    <property type="entry name" value="NTE"/>
</dbReference>
<gene>
    <name evidence="6" type="ORF">SAMN05444266_104214</name>
</gene>
<organism evidence="6 7">
    <name type="scientific">Chitinophaga jiangningensis</name>
    <dbReference type="NCBI Taxonomy" id="1419482"/>
    <lineage>
        <taxon>Bacteria</taxon>
        <taxon>Pseudomonadati</taxon>
        <taxon>Bacteroidota</taxon>
        <taxon>Chitinophagia</taxon>
        <taxon>Chitinophagales</taxon>
        <taxon>Chitinophagaceae</taxon>
        <taxon>Chitinophaga</taxon>
    </lineage>
</organism>
<evidence type="ECO:0000313" key="7">
    <source>
        <dbReference type="Proteomes" id="UP000184420"/>
    </source>
</evidence>